<accession>A0A2T2XA43</accession>
<protein>
    <submittedName>
        <fullName evidence="1">Uncharacterized protein</fullName>
    </submittedName>
</protein>
<gene>
    <name evidence="1" type="ORF">C7B43_02810</name>
</gene>
<sequence>MTMRKWRPWHAVLERDAGIIPGTLCNNPRGGGFGPSRGFSRHSGSLHRLGYRPVKGPCPKPPLALGFLLNQDRPVVDKFLETARYTASADNS</sequence>
<evidence type="ECO:0000313" key="1">
    <source>
        <dbReference type="EMBL" id="PSR31316.1"/>
    </source>
</evidence>
<proteinExistence type="predicted"/>
<evidence type="ECO:0000313" key="2">
    <source>
        <dbReference type="Proteomes" id="UP000242699"/>
    </source>
</evidence>
<dbReference type="Proteomes" id="UP000242699">
    <property type="component" value="Unassembled WGS sequence"/>
</dbReference>
<reference evidence="1 2" key="1">
    <citation type="journal article" date="2014" name="BMC Genomics">
        <title>Comparison of environmental and isolate Sulfobacillus genomes reveals diverse carbon, sulfur, nitrogen, and hydrogen metabolisms.</title>
        <authorList>
            <person name="Justice N.B."/>
            <person name="Norman A."/>
            <person name="Brown C.T."/>
            <person name="Singh A."/>
            <person name="Thomas B.C."/>
            <person name="Banfield J.F."/>
        </authorList>
    </citation>
    <scope>NUCLEOTIDE SEQUENCE [LARGE SCALE GENOMIC DNA]</scope>
    <source>
        <strain evidence="1">AMDSBA1</strain>
    </source>
</reference>
<organism evidence="1 2">
    <name type="scientific">Sulfobacillus benefaciens</name>
    <dbReference type="NCBI Taxonomy" id="453960"/>
    <lineage>
        <taxon>Bacteria</taxon>
        <taxon>Bacillati</taxon>
        <taxon>Bacillota</taxon>
        <taxon>Clostridia</taxon>
        <taxon>Eubacteriales</taxon>
        <taxon>Clostridiales Family XVII. Incertae Sedis</taxon>
        <taxon>Sulfobacillus</taxon>
    </lineage>
</organism>
<name>A0A2T2XA43_9FIRM</name>
<comment type="caution">
    <text evidence="1">The sequence shown here is derived from an EMBL/GenBank/DDBJ whole genome shotgun (WGS) entry which is preliminary data.</text>
</comment>
<dbReference type="EMBL" id="PXYT01000003">
    <property type="protein sequence ID" value="PSR31316.1"/>
    <property type="molecule type" value="Genomic_DNA"/>
</dbReference>
<dbReference type="AlphaFoldDB" id="A0A2T2XA43"/>